<sequence length="519" mass="57212">MTDRPKYYITTAIAYPNGAPHIGHAYEMIATDALARFKRLDGFDVHFLTGTDEHGIKMVQTAAREGLTARELADRNVPLFRKMVAAVGASNDDFIRTTEPRHHAASQAIWQAMEAAGDIYLDSYAGWYSVRDEAFYAEGETVVGGDGVRRGPQGTPVEWVEEESYFFRLSAYQERLLKLYEDNPDFIGPDERRNEVMSFVKGGLKDLSISRTTFDWGIPVPGNPRHVMYVWVDALTNYITGVGYPDVESASYKRFWPADLHVIGKDIVRFHTVYWPAFLMSAGVPLPRRVFAHGFLFNRGEKMSKSVGNVIDPIALVEHYGVDQVRYFFLREVPFGQDGNYSHEAIVGRINADLANDLGNLAQRSLSMIAKNLDGKVPAPGAFSAADADILARADGLHALCKAAFDRQEIHVALGHVWSVVAEANRYFAGEEPWTLRKTDPARMATVLYVTAEVVRQVSVLAQPVMPTAAAKLLDLLGIPADGRSFASLGAGGRLVPGTALPAPAGVFPRYVEADKAEA</sequence>
<dbReference type="PRINTS" id="PR01041">
    <property type="entry name" value="TRNASYNTHMET"/>
</dbReference>
<comment type="caution">
    <text evidence="9">Lacks conserved residue(s) required for the propagation of feature annotation.</text>
</comment>
<proteinExistence type="inferred from homology"/>
<dbReference type="EC" id="6.1.1.10" evidence="9"/>
<dbReference type="Gene3D" id="3.40.50.620">
    <property type="entry name" value="HUPs"/>
    <property type="match status" value="1"/>
</dbReference>
<comment type="subcellular location">
    <subcellularLocation>
        <location evidence="2 9">Cytoplasm</location>
    </subcellularLocation>
</comment>
<dbReference type="NCBIfam" id="NF008900">
    <property type="entry name" value="PRK12267.1"/>
    <property type="match status" value="1"/>
</dbReference>
<evidence type="ECO:0000256" key="8">
    <source>
        <dbReference type="ARBA" id="ARBA00023146"/>
    </source>
</evidence>
<dbReference type="HAMAP" id="MF_01228">
    <property type="entry name" value="Met_tRNA_synth_type2"/>
    <property type="match status" value="1"/>
</dbReference>
<feature type="domain" description="Methionyl-tRNA synthetase anticodon-binding" evidence="11">
    <location>
        <begin position="377"/>
        <end position="517"/>
    </location>
</feature>
<evidence type="ECO:0000256" key="4">
    <source>
        <dbReference type="ARBA" id="ARBA00022598"/>
    </source>
</evidence>
<keyword evidence="13" id="KW-1185">Reference proteome</keyword>
<evidence type="ECO:0000259" key="11">
    <source>
        <dbReference type="Pfam" id="PF19303"/>
    </source>
</evidence>
<dbReference type="InterPro" id="IPR009080">
    <property type="entry name" value="tRNAsynth_Ia_anticodon-bd"/>
</dbReference>
<gene>
    <name evidence="9" type="primary">metG</name>
    <name evidence="12" type="ORF">SAMN02745172_00347</name>
</gene>
<comment type="function">
    <text evidence="1 9">Is required not only for elongation of protein synthesis but also for the initiation of all mRNA translation through initiator tRNA(fMet) aminoacylation.</text>
</comment>
<feature type="short sequence motif" description="'KMSKS' region" evidence="9">
    <location>
        <begin position="302"/>
        <end position="306"/>
    </location>
</feature>
<dbReference type="PANTHER" id="PTHR43326:SF1">
    <property type="entry name" value="METHIONINE--TRNA LIGASE, MITOCHONDRIAL"/>
    <property type="match status" value="1"/>
</dbReference>
<dbReference type="InterPro" id="IPR015413">
    <property type="entry name" value="Methionyl/Leucyl_tRNA_Synth"/>
</dbReference>
<dbReference type="Gene3D" id="2.170.220.10">
    <property type="match status" value="1"/>
</dbReference>
<keyword evidence="5 9" id="KW-0547">Nucleotide-binding</keyword>
<dbReference type="GO" id="GO:0004825">
    <property type="term" value="F:methionine-tRNA ligase activity"/>
    <property type="evidence" value="ECO:0007669"/>
    <property type="project" value="UniProtKB-UniRule"/>
</dbReference>
<feature type="domain" description="Methionyl/Leucyl tRNA synthetase" evidence="10">
    <location>
        <begin position="7"/>
        <end position="139"/>
    </location>
</feature>
<keyword evidence="3 9" id="KW-0963">Cytoplasm</keyword>
<organism evidence="12 13">
    <name type="scientific">Pseudoxanthobacter soli DSM 19599</name>
    <dbReference type="NCBI Taxonomy" id="1123029"/>
    <lineage>
        <taxon>Bacteria</taxon>
        <taxon>Pseudomonadati</taxon>
        <taxon>Pseudomonadota</taxon>
        <taxon>Alphaproteobacteria</taxon>
        <taxon>Hyphomicrobiales</taxon>
        <taxon>Segnochrobactraceae</taxon>
        <taxon>Pseudoxanthobacter</taxon>
    </lineage>
</organism>
<evidence type="ECO:0000256" key="2">
    <source>
        <dbReference type="ARBA" id="ARBA00004496"/>
    </source>
</evidence>
<dbReference type="NCBIfam" id="TIGR00398">
    <property type="entry name" value="metG"/>
    <property type="match status" value="1"/>
</dbReference>
<dbReference type="InterPro" id="IPR014729">
    <property type="entry name" value="Rossmann-like_a/b/a_fold"/>
</dbReference>
<dbReference type="SUPFAM" id="SSF47323">
    <property type="entry name" value="Anticodon-binding domain of a subclass of class I aminoacyl-tRNA synthetases"/>
    <property type="match status" value="1"/>
</dbReference>
<comment type="subunit">
    <text evidence="9">Monomer.</text>
</comment>
<dbReference type="Gene3D" id="1.10.730.10">
    <property type="entry name" value="Isoleucyl-tRNA Synthetase, Domain 1"/>
    <property type="match status" value="1"/>
</dbReference>
<dbReference type="PROSITE" id="PS00178">
    <property type="entry name" value="AA_TRNA_LIGASE_I"/>
    <property type="match status" value="1"/>
</dbReference>
<dbReference type="SUPFAM" id="SSF52374">
    <property type="entry name" value="Nucleotidylyl transferase"/>
    <property type="match status" value="1"/>
</dbReference>
<dbReference type="STRING" id="1123029.SAMN02745172_00347"/>
<comment type="catalytic activity">
    <reaction evidence="9">
        <text>tRNA(Met) + L-methionine + ATP = L-methionyl-tRNA(Met) + AMP + diphosphate</text>
        <dbReference type="Rhea" id="RHEA:13481"/>
        <dbReference type="Rhea" id="RHEA-COMP:9667"/>
        <dbReference type="Rhea" id="RHEA-COMP:9698"/>
        <dbReference type="ChEBI" id="CHEBI:30616"/>
        <dbReference type="ChEBI" id="CHEBI:33019"/>
        <dbReference type="ChEBI" id="CHEBI:57844"/>
        <dbReference type="ChEBI" id="CHEBI:78442"/>
        <dbReference type="ChEBI" id="CHEBI:78530"/>
        <dbReference type="ChEBI" id="CHEBI:456215"/>
        <dbReference type="EC" id="6.1.1.10"/>
    </reaction>
</comment>
<feature type="domain" description="Methionyl/Leucyl tRNA synthetase" evidence="10">
    <location>
        <begin position="158"/>
        <end position="365"/>
    </location>
</feature>
<dbReference type="InterPro" id="IPR023457">
    <property type="entry name" value="Met-tRNA_synth_2"/>
</dbReference>
<feature type="short sequence motif" description="'HIGH' region" evidence="9">
    <location>
        <begin position="14"/>
        <end position="24"/>
    </location>
</feature>
<evidence type="ECO:0000256" key="1">
    <source>
        <dbReference type="ARBA" id="ARBA00003314"/>
    </source>
</evidence>
<dbReference type="RefSeq" id="WP_073625467.1">
    <property type="nucleotide sequence ID" value="NZ_FRXO01000001.1"/>
</dbReference>
<evidence type="ECO:0000313" key="12">
    <source>
        <dbReference type="EMBL" id="SHO60594.1"/>
    </source>
</evidence>
<dbReference type="InterPro" id="IPR014758">
    <property type="entry name" value="Met-tRNA_synth"/>
</dbReference>
<protein>
    <recommendedName>
        <fullName evidence="9">Methionine--tRNA ligase</fullName>
        <ecNumber evidence="9">6.1.1.10</ecNumber>
    </recommendedName>
    <alternativeName>
        <fullName evidence="9">Methionyl-tRNA synthetase</fullName>
        <shortName evidence="9">MetRS</shortName>
    </alternativeName>
</protein>
<reference evidence="12 13" key="1">
    <citation type="submission" date="2016-12" db="EMBL/GenBank/DDBJ databases">
        <authorList>
            <person name="Song W.-J."/>
            <person name="Kurnit D.M."/>
        </authorList>
    </citation>
    <scope>NUCLEOTIDE SEQUENCE [LARGE SCALE GENOMIC DNA]</scope>
    <source>
        <strain evidence="12 13">DSM 19599</strain>
    </source>
</reference>
<dbReference type="GO" id="GO:0005737">
    <property type="term" value="C:cytoplasm"/>
    <property type="evidence" value="ECO:0007669"/>
    <property type="project" value="UniProtKB-SubCell"/>
</dbReference>
<dbReference type="CDD" id="cd07957">
    <property type="entry name" value="Anticodon_Ia_Met"/>
    <property type="match status" value="1"/>
</dbReference>
<dbReference type="InterPro" id="IPR033911">
    <property type="entry name" value="MetRS_core"/>
</dbReference>
<evidence type="ECO:0000259" key="10">
    <source>
        <dbReference type="Pfam" id="PF09334"/>
    </source>
</evidence>
<dbReference type="Pfam" id="PF19303">
    <property type="entry name" value="Anticodon_3"/>
    <property type="match status" value="1"/>
</dbReference>
<dbReference type="Pfam" id="PF09334">
    <property type="entry name" value="tRNA-synt_1g"/>
    <property type="match status" value="2"/>
</dbReference>
<keyword evidence="8 9" id="KW-0030">Aminoacyl-tRNA synthetase</keyword>
<evidence type="ECO:0000256" key="9">
    <source>
        <dbReference type="HAMAP-Rule" id="MF_01228"/>
    </source>
</evidence>
<dbReference type="Proteomes" id="UP000186406">
    <property type="component" value="Unassembled WGS sequence"/>
</dbReference>
<comment type="similarity">
    <text evidence="9">Belongs to the class-I aminoacyl-tRNA synthetase family. MetG type 2B subfamily.</text>
</comment>
<keyword evidence="6 9" id="KW-0067">ATP-binding</keyword>
<evidence type="ECO:0000256" key="6">
    <source>
        <dbReference type="ARBA" id="ARBA00022840"/>
    </source>
</evidence>
<evidence type="ECO:0000256" key="5">
    <source>
        <dbReference type="ARBA" id="ARBA00022741"/>
    </source>
</evidence>
<dbReference type="PANTHER" id="PTHR43326">
    <property type="entry name" value="METHIONYL-TRNA SYNTHETASE"/>
    <property type="match status" value="1"/>
</dbReference>
<dbReference type="InterPro" id="IPR041872">
    <property type="entry name" value="Anticodon_Met"/>
</dbReference>
<keyword evidence="7 9" id="KW-0648">Protein biosynthesis</keyword>
<dbReference type="CDD" id="cd00814">
    <property type="entry name" value="MetRS_core"/>
    <property type="match status" value="1"/>
</dbReference>
<dbReference type="GO" id="GO:0006431">
    <property type="term" value="P:methionyl-tRNA aminoacylation"/>
    <property type="evidence" value="ECO:0007669"/>
    <property type="project" value="UniProtKB-UniRule"/>
</dbReference>
<keyword evidence="4 9" id="KW-0436">Ligase</keyword>
<name>A0A1M7Z6W5_9HYPH</name>
<evidence type="ECO:0000313" key="13">
    <source>
        <dbReference type="Proteomes" id="UP000186406"/>
    </source>
</evidence>
<accession>A0A1M7Z6W5</accession>
<dbReference type="EMBL" id="FRXO01000001">
    <property type="protein sequence ID" value="SHO60594.1"/>
    <property type="molecule type" value="Genomic_DNA"/>
</dbReference>
<evidence type="ECO:0000256" key="3">
    <source>
        <dbReference type="ARBA" id="ARBA00022490"/>
    </source>
</evidence>
<dbReference type="OrthoDB" id="9810191at2"/>
<dbReference type="InterPro" id="IPR001412">
    <property type="entry name" value="aa-tRNA-synth_I_CS"/>
</dbReference>
<dbReference type="FunFam" id="2.170.220.10:FF:000002">
    <property type="entry name" value="Methionine--tRNA ligase"/>
    <property type="match status" value="1"/>
</dbReference>
<dbReference type="AlphaFoldDB" id="A0A1M7Z6W5"/>
<dbReference type="GO" id="GO:0005524">
    <property type="term" value="F:ATP binding"/>
    <property type="evidence" value="ECO:0007669"/>
    <property type="project" value="UniProtKB-UniRule"/>
</dbReference>
<evidence type="ECO:0000256" key="7">
    <source>
        <dbReference type="ARBA" id="ARBA00022917"/>
    </source>
</evidence>